<dbReference type="RefSeq" id="WP_174139819.1">
    <property type="nucleotide sequence ID" value="NZ_JABUFE010000015.1"/>
</dbReference>
<name>A0ABX2IZ72_9RHOB</name>
<comment type="caution">
    <text evidence="1">The sequence shown here is derived from an EMBL/GenBank/DDBJ whole genome shotgun (WGS) entry which is preliminary data.</text>
</comment>
<gene>
    <name evidence="1" type="ORF">HRQ87_17905</name>
</gene>
<proteinExistence type="predicted"/>
<evidence type="ECO:0000313" key="1">
    <source>
        <dbReference type="EMBL" id="NSX56665.1"/>
    </source>
</evidence>
<organism evidence="1 2">
    <name type="scientific">Parasulfitobacter algicola</name>
    <dbReference type="NCBI Taxonomy" id="2614809"/>
    <lineage>
        <taxon>Bacteria</taxon>
        <taxon>Pseudomonadati</taxon>
        <taxon>Pseudomonadota</taxon>
        <taxon>Alphaproteobacteria</taxon>
        <taxon>Rhodobacterales</taxon>
        <taxon>Roseobacteraceae</taxon>
        <taxon>Parasulfitobacter</taxon>
    </lineage>
</organism>
<protein>
    <submittedName>
        <fullName evidence="1">Uncharacterized protein</fullName>
    </submittedName>
</protein>
<accession>A0ABX2IZ72</accession>
<dbReference type="Proteomes" id="UP000777935">
    <property type="component" value="Unassembled WGS sequence"/>
</dbReference>
<sequence>MGKLAAIFVVLVGVYVVFHYDLLNTGPANSDMPPEFSGMETAAEAIISDTAGLQAPPFVVMALNKKSYFANEIFSNFELPGTENNLAGFDVVDQVENCQFAPVSGGMTLANVHIGTGQTATNFHAATEHDMISSLISWISFNNAKPFEAKPLDAAIDPDALTVVDVAITDETNIIYLVLQSYQSGVVWNIHTAPKTRIANVAVLSYGPAGVVGLDENVQLQMMDARQNPDCLAPTRNPRNVPDTLDLTTLTPELRVSAEKSAQDRFNVRQLAYFSYEAWFQNTFGISSEAELIGLDNTSHVLVGSVPETDEQRISYTPLTGQTVRVTSGDMSYISTSPEEATQLGLEAYADLLGRATGSNTAPDILSGMIQGTQNRVAENQPDAVFDVDILTTARMIKYERTLKLSDILSLDEALPPEQLQLLYVNARARQLAMKECELILRVLAKDCAVHTVQAVKGDQGTYQLSATLAFNPTDPAGQSSQADYLNPTVLLSLNNEGIEVPVDAQQKGRVAYYERAHKACAAVRKVLGSCVVETIQFETTRVWNDDSKLRMTALAKLASRGSESDGNDTITSAVNAMLAADI</sequence>
<dbReference type="EMBL" id="JABUFE010000015">
    <property type="protein sequence ID" value="NSX56665.1"/>
    <property type="molecule type" value="Genomic_DNA"/>
</dbReference>
<keyword evidence="2" id="KW-1185">Reference proteome</keyword>
<reference evidence="1 2" key="1">
    <citation type="submission" date="2020-06" db="EMBL/GenBank/DDBJ databases">
        <title>Sulfitobacter algicola sp. nov., isolated from green algae.</title>
        <authorList>
            <person name="Wang C."/>
        </authorList>
    </citation>
    <scope>NUCLEOTIDE SEQUENCE [LARGE SCALE GENOMIC DNA]</scope>
    <source>
        <strain evidence="1 2">1151</strain>
    </source>
</reference>
<evidence type="ECO:0000313" key="2">
    <source>
        <dbReference type="Proteomes" id="UP000777935"/>
    </source>
</evidence>